<gene>
    <name evidence="2" type="ORF">CGZ75_07535</name>
</gene>
<accession>A0A229P2J6</accession>
<organism evidence="2 3">
    <name type="scientific">Paenibacillus herberti</name>
    <dbReference type="NCBI Taxonomy" id="1619309"/>
    <lineage>
        <taxon>Bacteria</taxon>
        <taxon>Bacillati</taxon>
        <taxon>Bacillota</taxon>
        <taxon>Bacilli</taxon>
        <taxon>Bacillales</taxon>
        <taxon>Paenibacillaceae</taxon>
        <taxon>Paenibacillus</taxon>
    </lineage>
</organism>
<evidence type="ECO:0000313" key="3">
    <source>
        <dbReference type="Proteomes" id="UP000215145"/>
    </source>
</evidence>
<sequence length="182" mass="20643">MKGFKPLRVLLVVCLIFQLSILTSYAAPNPVGTTAYPYGTSGCAPGNEVLCEYYYAETHFNAQVYWADAPPLANDKRIGDVLATYTYSTGKYDTWEVERVYVGTNRPPQLGGQYTQVYNSTTYDEDRRRESNSSYWVKYSANSVVKDANNCVIVYYELNMYNQNGVPSTTVYPKRAVFNIDF</sequence>
<comment type="caution">
    <text evidence="2">The sequence shown here is derived from an EMBL/GenBank/DDBJ whole genome shotgun (WGS) entry which is preliminary data.</text>
</comment>
<evidence type="ECO:0000313" key="2">
    <source>
        <dbReference type="EMBL" id="OXM16516.1"/>
    </source>
</evidence>
<protein>
    <recommendedName>
        <fullName evidence="4">Secreted protein</fullName>
    </recommendedName>
</protein>
<evidence type="ECO:0008006" key="4">
    <source>
        <dbReference type="Google" id="ProtNLM"/>
    </source>
</evidence>
<feature type="signal peptide" evidence="1">
    <location>
        <begin position="1"/>
        <end position="26"/>
    </location>
</feature>
<name>A0A229P2J6_9BACL</name>
<keyword evidence="1" id="KW-0732">Signal</keyword>
<dbReference type="AlphaFoldDB" id="A0A229P2J6"/>
<reference evidence="2 3" key="1">
    <citation type="submission" date="2017-07" db="EMBL/GenBank/DDBJ databases">
        <title>Paenibacillus herberti R33 genome sequencing and assembly.</title>
        <authorList>
            <person name="Su W."/>
        </authorList>
    </citation>
    <scope>NUCLEOTIDE SEQUENCE [LARGE SCALE GENOMIC DNA]</scope>
    <source>
        <strain evidence="2 3">R33</strain>
    </source>
</reference>
<feature type="chain" id="PRO_5012014146" description="Secreted protein" evidence="1">
    <location>
        <begin position="27"/>
        <end position="182"/>
    </location>
</feature>
<dbReference type="RefSeq" id="WP_089523600.1">
    <property type="nucleotide sequence ID" value="NZ_NMUQ01000001.1"/>
</dbReference>
<dbReference type="EMBL" id="NMUQ01000001">
    <property type="protein sequence ID" value="OXM16516.1"/>
    <property type="molecule type" value="Genomic_DNA"/>
</dbReference>
<proteinExistence type="predicted"/>
<keyword evidence="3" id="KW-1185">Reference proteome</keyword>
<dbReference type="Proteomes" id="UP000215145">
    <property type="component" value="Unassembled WGS sequence"/>
</dbReference>
<evidence type="ECO:0000256" key="1">
    <source>
        <dbReference type="SAM" id="SignalP"/>
    </source>
</evidence>